<dbReference type="Gene3D" id="3.40.50.300">
    <property type="entry name" value="P-loop containing nucleotide triphosphate hydrolases"/>
    <property type="match status" value="1"/>
</dbReference>
<dbReference type="AlphaFoldDB" id="K1SKD5"/>
<sequence length="95" mass="10671">IARLGFSIATEVQADILVCDEVLAVGDFMFQQKCHRRMEEMLSNGTTLLFVSHDINQVQQLCQRSIWLDHGVLRGDGPSREVCADYVRAMEAGET</sequence>
<protein>
    <submittedName>
        <fullName evidence="1">ABC transporter</fullName>
    </submittedName>
</protein>
<dbReference type="InterPro" id="IPR050683">
    <property type="entry name" value="Bact_Polysacc_Export_ATP-bd"/>
</dbReference>
<organism evidence="1">
    <name type="scientific">human gut metagenome</name>
    <dbReference type="NCBI Taxonomy" id="408170"/>
    <lineage>
        <taxon>unclassified sequences</taxon>
        <taxon>metagenomes</taxon>
        <taxon>organismal metagenomes</taxon>
    </lineage>
</organism>
<dbReference type="PANTHER" id="PTHR46743">
    <property type="entry name" value="TEICHOIC ACIDS EXPORT ATP-BINDING PROTEIN TAGH"/>
    <property type="match status" value="1"/>
</dbReference>
<accession>K1SKD5</accession>
<dbReference type="InterPro" id="IPR027417">
    <property type="entry name" value="P-loop_NTPase"/>
</dbReference>
<proteinExistence type="predicted"/>
<feature type="non-terminal residue" evidence="1">
    <location>
        <position position="1"/>
    </location>
</feature>
<evidence type="ECO:0000313" key="1">
    <source>
        <dbReference type="EMBL" id="EKC54280.1"/>
    </source>
</evidence>
<name>K1SKD5_9ZZZZ</name>
<dbReference type="SUPFAM" id="SSF52540">
    <property type="entry name" value="P-loop containing nucleoside triphosphate hydrolases"/>
    <property type="match status" value="1"/>
</dbReference>
<comment type="caution">
    <text evidence="1">The sequence shown here is derived from an EMBL/GenBank/DDBJ whole genome shotgun (WGS) entry which is preliminary data.</text>
</comment>
<gene>
    <name evidence="1" type="ORF">LEA_15934</name>
</gene>
<reference evidence="1" key="1">
    <citation type="journal article" date="2013" name="Environ. Microbiol.">
        <title>Microbiota from the distal guts of lean and obese adolescents exhibit partial functional redundancy besides clear differences in community structure.</title>
        <authorList>
            <person name="Ferrer M."/>
            <person name="Ruiz A."/>
            <person name="Lanza F."/>
            <person name="Haange S.B."/>
            <person name="Oberbach A."/>
            <person name="Till H."/>
            <person name="Bargiela R."/>
            <person name="Campoy C."/>
            <person name="Segura M.T."/>
            <person name="Richter M."/>
            <person name="von Bergen M."/>
            <person name="Seifert J."/>
            <person name="Suarez A."/>
        </authorList>
    </citation>
    <scope>NUCLEOTIDE SEQUENCE</scope>
</reference>
<dbReference type="PANTHER" id="PTHR46743:SF2">
    <property type="entry name" value="TEICHOIC ACIDS EXPORT ATP-BINDING PROTEIN TAGH"/>
    <property type="match status" value="1"/>
</dbReference>
<dbReference type="EMBL" id="AJWY01010885">
    <property type="protein sequence ID" value="EKC54280.1"/>
    <property type="molecule type" value="Genomic_DNA"/>
</dbReference>